<dbReference type="OrthoDB" id="597270at2"/>
<evidence type="ECO:0000259" key="1">
    <source>
        <dbReference type="Pfam" id="PF00535"/>
    </source>
</evidence>
<dbReference type="SUPFAM" id="SSF53448">
    <property type="entry name" value="Nucleotide-diphospho-sugar transferases"/>
    <property type="match status" value="1"/>
</dbReference>
<dbReference type="PANTHER" id="PTHR22916:SF3">
    <property type="entry name" value="UDP-GLCNAC:BETAGAL BETA-1,3-N-ACETYLGLUCOSAMINYLTRANSFERASE-LIKE PROTEIN 1"/>
    <property type="match status" value="1"/>
</dbReference>
<feature type="domain" description="Glycosyltransferase 2-like" evidence="1">
    <location>
        <begin position="7"/>
        <end position="170"/>
    </location>
</feature>
<gene>
    <name evidence="2" type="ORF">AO498_03105</name>
</gene>
<dbReference type="Pfam" id="PF00535">
    <property type="entry name" value="Glycos_transf_2"/>
    <property type="match status" value="1"/>
</dbReference>
<dbReference type="STRING" id="1727163.AO498_03105"/>
<dbReference type="RefSeq" id="WP_067543658.1">
    <property type="nucleotide sequence ID" value="NZ_CP012836.1"/>
</dbReference>
<proteinExistence type="predicted"/>
<dbReference type="AlphaFoldDB" id="A0A142EJR5"/>
<dbReference type="InterPro" id="IPR029044">
    <property type="entry name" value="Nucleotide-diphossugar_trans"/>
</dbReference>
<keyword evidence="3" id="KW-1185">Reference proteome</keyword>
<dbReference type="EMBL" id="CP012836">
    <property type="protein sequence ID" value="AMQ55370.1"/>
    <property type="molecule type" value="Genomic_DNA"/>
</dbReference>
<dbReference type="Gene3D" id="3.90.550.10">
    <property type="entry name" value="Spore Coat Polysaccharide Biosynthesis Protein SpsA, Chain A"/>
    <property type="match status" value="1"/>
</dbReference>
<dbReference type="PANTHER" id="PTHR22916">
    <property type="entry name" value="GLYCOSYLTRANSFERASE"/>
    <property type="match status" value="1"/>
</dbReference>
<reference evidence="3" key="1">
    <citation type="submission" date="2015-09" db="EMBL/GenBank/DDBJ databases">
        <title>Complete sequence of Algoriphagus sp. M8-2.</title>
        <authorList>
            <person name="Shintani M."/>
        </authorList>
    </citation>
    <scope>NUCLEOTIDE SEQUENCE [LARGE SCALE GENOMIC DNA]</scope>
    <source>
        <strain evidence="3">M8-2</strain>
    </source>
</reference>
<reference evidence="2 3" key="2">
    <citation type="journal article" date="2016" name="Genome Announc.">
        <title>Complete Genome Sequence of Algoriphagus sp. Strain M8-2, Isolated from a Brackish Lake.</title>
        <authorList>
            <person name="Muraguchi Y."/>
            <person name="Kushimoto K."/>
            <person name="Ohtsubo Y."/>
            <person name="Suzuki T."/>
            <person name="Dohra H."/>
            <person name="Kimbara K."/>
            <person name="Shintani M."/>
        </authorList>
    </citation>
    <scope>NUCLEOTIDE SEQUENCE [LARGE SCALE GENOMIC DNA]</scope>
    <source>
        <strain evidence="2 3">M8-2</strain>
    </source>
</reference>
<protein>
    <recommendedName>
        <fullName evidence="1">Glycosyltransferase 2-like domain-containing protein</fullName>
    </recommendedName>
</protein>
<dbReference type="PATRIC" id="fig|1727163.4.peg.643"/>
<evidence type="ECO:0000313" key="3">
    <source>
        <dbReference type="Proteomes" id="UP000073816"/>
    </source>
</evidence>
<sequence length="312" mass="35746">MDQPLISIITATYKGSHFLVHSIPSVIRQDYQNWELIVVGDGCTDETEEVVASFGDPRIHFFNLEQNSGQQATPNNFGLQKAKGEFVCFLNQDDLFLSDHLGKSLAEIQKSKADFIIVPGIKVMSSKKEDFENGNFQVQLCSVHPDGRYSTNVFSVASTWFFKREVIQKLGPWKLEHELYITPSQEWIYRASRSKVQFHFPQRVGVMVILSGERKNSYLIKFSHEHAYFASRLNDPELKSRLLEKAAIFAHSELQLQLFFNPKILIKRVLGLPVDWILNRLGIHPNALRNRSAWGKKGNLIRKVRKDTGLNS</sequence>
<name>A0A142EJR5_9BACT</name>
<accession>A0A142EJR5</accession>
<organism evidence="2 3">
    <name type="scientific">Algoriphagus sanaruensis</name>
    <dbReference type="NCBI Taxonomy" id="1727163"/>
    <lineage>
        <taxon>Bacteria</taxon>
        <taxon>Pseudomonadati</taxon>
        <taxon>Bacteroidota</taxon>
        <taxon>Cytophagia</taxon>
        <taxon>Cytophagales</taxon>
        <taxon>Cyclobacteriaceae</taxon>
        <taxon>Algoriphagus</taxon>
    </lineage>
</organism>
<dbReference type="Proteomes" id="UP000073816">
    <property type="component" value="Chromosome"/>
</dbReference>
<dbReference type="KEGG" id="alm:AO498_03105"/>
<dbReference type="InterPro" id="IPR001173">
    <property type="entry name" value="Glyco_trans_2-like"/>
</dbReference>
<dbReference type="GO" id="GO:0016758">
    <property type="term" value="F:hexosyltransferase activity"/>
    <property type="evidence" value="ECO:0007669"/>
    <property type="project" value="UniProtKB-ARBA"/>
</dbReference>
<evidence type="ECO:0000313" key="2">
    <source>
        <dbReference type="EMBL" id="AMQ55370.1"/>
    </source>
</evidence>